<gene>
    <name evidence="2" type="ORF">H8710_09025</name>
</gene>
<dbReference type="Pfam" id="PF00583">
    <property type="entry name" value="Acetyltransf_1"/>
    <property type="match status" value="1"/>
</dbReference>
<evidence type="ECO:0000313" key="3">
    <source>
        <dbReference type="Proteomes" id="UP000610760"/>
    </source>
</evidence>
<evidence type="ECO:0000259" key="1">
    <source>
        <dbReference type="PROSITE" id="PS51186"/>
    </source>
</evidence>
<name>A0A926E606_9FIRM</name>
<dbReference type="InterPro" id="IPR000182">
    <property type="entry name" value="GNAT_dom"/>
</dbReference>
<reference evidence="2" key="1">
    <citation type="submission" date="2020-08" db="EMBL/GenBank/DDBJ databases">
        <title>Genome public.</title>
        <authorList>
            <person name="Liu C."/>
            <person name="Sun Q."/>
        </authorList>
    </citation>
    <scope>NUCLEOTIDE SEQUENCE</scope>
    <source>
        <strain evidence="2">NSJ-33</strain>
    </source>
</reference>
<evidence type="ECO:0000313" key="2">
    <source>
        <dbReference type="EMBL" id="MBC8560208.1"/>
    </source>
</evidence>
<accession>A0A926E606</accession>
<feature type="domain" description="N-acetyltransferase" evidence="1">
    <location>
        <begin position="3"/>
        <end position="196"/>
    </location>
</feature>
<dbReference type="Proteomes" id="UP000610760">
    <property type="component" value="Unassembled WGS sequence"/>
</dbReference>
<dbReference type="GO" id="GO:0016747">
    <property type="term" value="F:acyltransferase activity, transferring groups other than amino-acyl groups"/>
    <property type="evidence" value="ECO:0007669"/>
    <property type="project" value="InterPro"/>
</dbReference>
<protein>
    <submittedName>
        <fullName evidence="2">GNAT family N-acetyltransferase</fullName>
    </submittedName>
</protein>
<proteinExistence type="predicted"/>
<dbReference type="PROSITE" id="PS51186">
    <property type="entry name" value="GNAT"/>
    <property type="match status" value="1"/>
</dbReference>
<comment type="caution">
    <text evidence="2">The sequence shown here is derived from an EMBL/GenBank/DDBJ whole genome shotgun (WGS) entry which is preliminary data.</text>
</comment>
<dbReference type="Gene3D" id="3.40.630.30">
    <property type="match status" value="1"/>
</dbReference>
<dbReference type="EMBL" id="JACRSV010000002">
    <property type="protein sequence ID" value="MBC8560208.1"/>
    <property type="molecule type" value="Genomic_DNA"/>
</dbReference>
<dbReference type="SUPFAM" id="SSF55729">
    <property type="entry name" value="Acyl-CoA N-acyltransferases (Nat)"/>
    <property type="match status" value="1"/>
</dbReference>
<dbReference type="InterPro" id="IPR016181">
    <property type="entry name" value="Acyl_CoA_acyltransferase"/>
</dbReference>
<organism evidence="2 3">
    <name type="scientific">Fumia xinanensis</name>
    <dbReference type="NCBI Taxonomy" id="2763659"/>
    <lineage>
        <taxon>Bacteria</taxon>
        <taxon>Bacillati</taxon>
        <taxon>Bacillota</taxon>
        <taxon>Clostridia</taxon>
        <taxon>Eubacteriales</taxon>
        <taxon>Oscillospiraceae</taxon>
        <taxon>Fumia</taxon>
    </lineage>
</organism>
<dbReference type="AlphaFoldDB" id="A0A926E606"/>
<dbReference type="CDD" id="cd04301">
    <property type="entry name" value="NAT_SF"/>
    <property type="match status" value="1"/>
</dbReference>
<dbReference type="RefSeq" id="WP_249295186.1">
    <property type="nucleotide sequence ID" value="NZ_JACRSV010000002.1"/>
</dbReference>
<keyword evidence="3" id="KW-1185">Reference proteome</keyword>
<sequence length="196" mass="22828">MDLEIRRLTPDLAEDYARFFDVTPHNENGDGIKCYCVTWRSDASYVGDGDHWFPTREERRTRAIQFVKEGSLQGYLAYWGDEIVGWCNANENCRLCIDYLRSFWPIEESRDDVKIKTVFCFVIAPQMQRKGVATKLLERVCQDASDDGFDFVEAYADEVLTDADEDFRGYVAMYEKCGFQVFAEREGKLVMRRALK</sequence>